<dbReference type="PROSITE" id="PS50156">
    <property type="entry name" value="SSD"/>
    <property type="match status" value="1"/>
</dbReference>
<dbReference type="PANTHER" id="PTHR33406:SF13">
    <property type="entry name" value="MEMBRANE PROTEIN YDFJ"/>
    <property type="match status" value="1"/>
</dbReference>
<feature type="region of interest" description="Disordered" evidence="6">
    <location>
        <begin position="754"/>
        <end position="784"/>
    </location>
</feature>
<dbReference type="EMBL" id="JAJAGO010000002">
    <property type="protein sequence ID" value="MCT2589306.1"/>
    <property type="molecule type" value="Genomic_DNA"/>
</dbReference>
<keyword evidence="5 7" id="KW-0472">Membrane</keyword>
<feature type="transmembrane region" description="Helical" evidence="7">
    <location>
        <begin position="403"/>
        <end position="423"/>
    </location>
</feature>
<gene>
    <name evidence="9" type="ORF">LHJ74_05050</name>
</gene>
<evidence type="ECO:0000313" key="10">
    <source>
        <dbReference type="Proteomes" id="UP001156389"/>
    </source>
</evidence>
<reference evidence="9 10" key="1">
    <citation type="submission" date="2021-10" db="EMBL/GenBank/DDBJ databases">
        <title>Streptomyces gossypii sp. nov., isolated from soil collected from cotton field.</title>
        <authorList>
            <person name="Ge X."/>
            <person name="Chen X."/>
            <person name="Liu W."/>
        </authorList>
    </citation>
    <scope>NUCLEOTIDE SEQUENCE [LARGE SCALE GENOMIC DNA]</scope>
    <source>
        <strain evidence="9 10">N2-109</strain>
    </source>
</reference>
<dbReference type="Proteomes" id="UP001156389">
    <property type="component" value="Unassembled WGS sequence"/>
</dbReference>
<feature type="transmembrane region" description="Helical" evidence="7">
    <location>
        <begin position="215"/>
        <end position="235"/>
    </location>
</feature>
<feature type="compositionally biased region" description="Low complexity" evidence="6">
    <location>
        <begin position="366"/>
        <end position="380"/>
    </location>
</feature>
<feature type="domain" description="SSD" evidence="8">
    <location>
        <begin position="210"/>
        <end position="339"/>
    </location>
</feature>
<dbReference type="RefSeq" id="WP_260216284.1">
    <property type="nucleotide sequence ID" value="NZ_JAJAGO010000002.1"/>
</dbReference>
<comment type="subcellular location">
    <subcellularLocation>
        <location evidence="1">Cell membrane</location>
        <topology evidence="1">Multi-pass membrane protein</topology>
    </subcellularLocation>
</comment>
<dbReference type="Gene3D" id="1.20.1640.10">
    <property type="entry name" value="Multidrug efflux transporter AcrB transmembrane domain"/>
    <property type="match status" value="2"/>
</dbReference>
<keyword evidence="3 7" id="KW-0812">Transmembrane</keyword>
<proteinExistence type="predicted"/>
<evidence type="ECO:0000256" key="3">
    <source>
        <dbReference type="ARBA" id="ARBA00022692"/>
    </source>
</evidence>
<dbReference type="InterPro" id="IPR004869">
    <property type="entry name" value="MMPL_dom"/>
</dbReference>
<evidence type="ECO:0000256" key="5">
    <source>
        <dbReference type="ARBA" id="ARBA00023136"/>
    </source>
</evidence>
<feature type="transmembrane region" description="Helical" evidence="7">
    <location>
        <begin position="592"/>
        <end position="615"/>
    </location>
</feature>
<feature type="transmembrane region" description="Helical" evidence="7">
    <location>
        <begin position="705"/>
        <end position="723"/>
    </location>
</feature>
<sequence>MRSRRGLAEAAGSWSATHRWAAVLLWLAFVAMTTVLGSSVTTAEPTPAELTNGEARHAEEILEQAGLELPAHEVVFVHSDEATADSARFRAAVTDVVKRIEATGEVRDIVSPLDDSAGKPAISGDGHSALVQFDMAAGTVEAKEKVQPVLDAVAKVDDAHKGLTVEQFGEASFTHAYDEKLHTDYTSAEYISFPVTLGILLVAFGALVAALLPVVLALTAVVAASGLLALSSQLVHVDQNGSSVMSLIGIAVGVDYSLFYIRRVREERARGDSTKAAVTAAAATSGRSVIVSGITVIVSLAGLYLSGNGIFYGMATATILVVAVAVLGSVTVLPALLSLLGDRIEKGRVPLLRRMRQQRALKRMSADGGTNATTATTPDGSANTAGDGGGWGRILGTVLRRPVVSLLVCGGALVALVIPAFSLHTSDPGVSDLPTDSLPALQTYERIQESFPGSPTPAKVVVRADDLEGAEGRNALERFRSASSSTSGISGPVTFHTSADGTVGVATIGLAGTGTDERSVRALETLREEVVPDTFARVPGADVAVGGTTAASVDTNEHLSGSAPWVAGFVLLFTFGVMLFSFRSLVIAGFTLVLNLLSVGAAYGIVVVVFQYGWGEGPLGFTSTGGIASWVPLFMFVFLFGLSMDYHVFVVSRIREGHDRGLTTDKAIEYGVRSTAGAVTGAAVVMVAVAGVFGMMPQLSMKESGVGMATAVLVDATLIRVVLLPATMKLLGEWNWYVPNWLRWLPRGFTEPVSGGLPGEDTPGPDEKEVAEAESLGAGVGTRT</sequence>
<evidence type="ECO:0000256" key="7">
    <source>
        <dbReference type="SAM" id="Phobius"/>
    </source>
</evidence>
<dbReference type="SUPFAM" id="SSF82866">
    <property type="entry name" value="Multidrug efflux transporter AcrB transmembrane domain"/>
    <property type="match status" value="2"/>
</dbReference>
<dbReference type="InterPro" id="IPR050545">
    <property type="entry name" value="Mycobact_MmpL"/>
</dbReference>
<keyword evidence="2" id="KW-1003">Cell membrane</keyword>
<evidence type="ECO:0000313" key="9">
    <source>
        <dbReference type="EMBL" id="MCT2589306.1"/>
    </source>
</evidence>
<feature type="transmembrane region" description="Helical" evidence="7">
    <location>
        <begin position="670"/>
        <end position="693"/>
    </location>
</feature>
<feature type="transmembrane region" description="Helical" evidence="7">
    <location>
        <begin position="562"/>
        <end position="580"/>
    </location>
</feature>
<protein>
    <submittedName>
        <fullName evidence="9">MMPL family transporter</fullName>
    </submittedName>
</protein>
<evidence type="ECO:0000256" key="4">
    <source>
        <dbReference type="ARBA" id="ARBA00022989"/>
    </source>
</evidence>
<feature type="transmembrane region" description="Helical" evidence="7">
    <location>
        <begin position="241"/>
        <end position="261"/>
    </location>
</feature>
<dbReference type="PANTHER" id="PTHR33406">
    <property type="entry name" value="MEMBRANE PROTEIN MJ1562-RELATED"/>
    <property type="match status" value="1"/>
</dbReference>
<accession>A0ABT2JNA9</accession>
<evidence type="ECO:0000256" key="6">
    <source>
        <dbReference type="SAM" id="MobiDB-lite"/>
    </source>
</evidence>
<keyword evidence="4 7" id="KW-1133">Transmembrane helix</keyword>
<dbReference type="InterPro" id="IPR000731">
    <property type="entry name" value="SSD"/>
</dbReference>
<organism evidence="9 10">
    <name type="scientific">Streptomyces gossypii</name>
    <dbReference type="NCBI Taxonomy" id="2883101"/>
    <lineage>
        <taxon>Bacteria</taxon>
        <taxon>Bacillati</taxon>
        <taxon>Actinomycetota</taxon>
        <taxon>Actinomycetes</taxon>
        <taxon>Kitasatosporales</taxon>
        <taxon>Streptomycetaceae</taxon>
        <taxon>Streptomyces</taxon>
    </lineage>
</organism>
<name>A0ABT2JNA9_9ACTN</name>
<evidence type="ECO:0000259" key="8">
    <source>
        <dbReference type="PROSITE" id="PS50156"/>
    </source>
</evidence>
<feature type="transmembrane region" description="Helical" evidence="7">
    <location>
        <begin position="310"/>
        <end position="340"/>
    </location>
</feature>
<keyword evidence="10" id="KW-1185">Reference proteome</keyword>
<dbReference type="Pfam" id="PF03176">
    <property type="entry name" value="MMPL"/>
    <property type="match status" value="2"/>
</dbReference>
<feature type="transmembrane region" description="Helical" evidence="7">
    <location>
        <begin position="190"/>
        <end position="208"/>
    </location>
</feature>
<evidence type="ECO:0000256" key="2">
    <source>
        <dbReference type="ARBA" id="ARBA00022475"/>
    </source>
</evidence>
<feature type="transmembrane region" description="Helical" evidence="7">
    <location>
        <begin position="282"/>
        <end position="304"/>
    </location>
</feature>
<evidence type="ECO:0000256" key="1">
    <source>
        <dbReference type="ARBA" id="ARBA00004651"/>
    </source>
</evidence>
<feature type="region of interest" description="Disordered" evidence="6">
    <location>
        <begin position="362"/>
        <end position="385"/>
    </location>
</feature>
<comment type="caution">
    <text evidence="9">The sequence shown here is derived from an EMBL/GenBank/DDBJ whole genome shotgun (WGS) entry which is preliminary data.</text>
</comment>
<feature type="transmembrane region" description="Helical" evidence="7">
    <location>
        <begin position="627"/>
        <end position="649"/>
    </location>
</feature>